<accession>A0A3R6EE68</accession>
<sequence length="853" mass="96173">MKRNLIILTLYLCTVVPTMAQYYSVNYDKRTVEAMTAAFATEAATEAYYAEQVAKIREHYQAAEVAAAGIFTSKFLDRKALTHLGLWTSSTENYYYRRIYNMVSAKIMPKIWTVAGMMLKSPQNALYWGSYLYKVCEETKTLCYQFESIVTNSTLSFKDIAFLEINQELAAILKLSELGNVDWKAMFDNFSGFDSNFTKENLKEDIDNLYAMGVNLASAGAGNAVGSILGNSSFSGTMMDKTSSVIEIAENVYGLYNSLSANAGNTLLQFVGGRDSIANLFSLSNYNLTSWVTDYAREGMGQYYTQRWYIYRVDAGNVKLCDYYPPTDNDAIIKGDHWYRISTKDKNYTPTSAEREAALRNSESHAGWSRSDVQQHNNSNDGFNYSITYYMSGYILSKKKSGQYAKAYAYEIHVSKSWYKKEVAYEDVFDSYTMDMNTFKAGLNARLKELNDNEEGYTYYLSSDAKRYYQTTDAKKIAGCETATISVTCHGGTKLGEASTQYKCSSCGGSVNGHTKQCAMATSVTHENVNTSEIDSKIAETERKIASLQSEITTLEAENTELLRKIKNSNVNDVARYRQQYNANKDRITALKSDKSTAESELAQYQKAKQEAIDGENAVTDDYYRIPAIMQDCKTAYNLSWNGSGAWEGNTFVRTASMPNINGVITFKATVSIARKPKYFMGIKIHRAIVQISWTLTTEYSDTQVVAVVNLDPAKTDEEKAAEVNAKLAEIARDYPDCDPTVEYAKSSPVESDNTDDTYHLLWSSDRLEIARQIDSRLTKIFADLVSLEKMMHYKHSIIDILRSIAPPLNDEQGRRLTLIEKCRKRWLQHAADSGHSDSYNGKYDDDEEENSE</sequence>
<dbReference type="RefSeq" id="WP_118255335.1">
    <property type="nucleotide sequence ID" value="NZ_QRKB01000033.1"/>
</dbReference>
<keyword evidence="3" id="KW-0732">Signal</keyword>
<evidence type="ECO:0000256" key="3">
    <source>
        <dbReference type="SAM" id="SignalP"/>
    </source>
</evidence>
<evidence type="ECO:0000313" key="5">
    <source>
        <dbReference type="Proteomes" id="UP000284548"/>
    </source>
</evidence>
<organism evidence="4 5">
    <name type="scientific">Segatella copri</name>
    <dbReference type="NCBI Taxonomy" id="165179"/>
    <lineage>
        <taxon>Bacteria</taxon>
        <taxon>Pseudomonadati</taxon>
        <taxon>Bacteroidota</taxon>
        <taxon>Bacteroidia</taxon>
        <taxon>Bacteroidales</taxon>
        <taxon>Prevotellaceae</taxon>
        <taxon>Segatella</taxon>
    </lineage>
</organism>
<reference evidence="4 5" key="1">
    <citation type="submission" date="2018-08" db="EMBL/GenBank/DDBJ databases">
        <title>A genome reference for cultivated species of the human gut microbiota.</title>
        <authorList>
            <person name="Zou Y."/>
            <person name="Xue W."/>
            <person name="Luo G."/>
        </authorList>
    </citation>
    <scope>NUCLEOTIDE SEQUENCE [LARGE SCALE GENOMIC DNA]</scope>
    <source>
        <strain evidence="4 5">AM16-54</strain>
    </source>
</reference>
<keyword evidence="1" id="KW-0175">Coiled coil</keyword>
<feature type="region of interest" description="Disordered" evidence="2">
    <location>
        <begin position="830"/>
        <end position="853"/>
    </location>
</feature>
<feature type="coiled-coil region" evidence="1">
    <location>
        <begin position="531"/>
        <end position="608"/>
    </location>
</feature>
<dbReference type="Gene3D" id="1.20.5.340">
    <property type="match status" value="1"/>
</dbReference>
<feature type="signal peptide" evidence="3">
    <location>
        <begin position="1"/>
        <end position="20"/>
    </location>
</feature>
<protein>
    <submittedName>
        <fullName evidence="4">Uncharacterized protein</fullName>
    </submittedName>
</protein>
<dbReference type="Proteomes" id="UP000284548">
    <property type="component" value="Unassembled WGS sequence"/>
</dbReference>
<evidence type="ECO:0000256" key="1">
    <source>
        <dbReference type="SAM" id="Coils"/>
    </source>
</evidence>
<evidence type="ECO:0000313" key="4">
    <source>
        <dbReference type="EMBL" id="RHH79323.1"/>
    </source>
</evidence>
<dbReference type="EMBL" id="QRKB01000033">
    <property type="protein sequence ID" value="RHH79323.1"/>
    <property type="molecule type" value="Genomic_DNA"/>
</dbReference>
<comment type="caution">
    <text evidence="4">The sequence shown here is derived from an EMBL/GenBank/DDBJ whole genome shotgun (WGS) entry which is preliminary data.</text>
</comment>
<feature type="chain" id="PRO_5018783623" evidence="3">
    <location>
        <begin position="21"/>
        <end position="853"/>
    </location>
</feature>
<gene>
    <name evidence="4" type="ORF">DW192_11770</name>
</gene>
<evidence type="ECO:0000256" key="2">
    <source>
        <dbReference type="SAM" id="MobiDB-lite"/>
    </source>
</evidence>
<proteinExistence type="predicted"/>
<dbReference type="AlphaFoldDB" id="A0A3R6EE68"/>
<name>A0A3R6EE68_9BACT</name>